<proteinExistence type="predicted"/>
<keyword evidence="1" id="KW-0687">Ribonucleoprotein</keyword>
<reference evidence="1 2" key="1">
    <citation type="submission" date="2016-10" db="EMBL/GenBank/DDBJ databases">
        <authorList>
            <person name="de Groot N.N."/>
        </authorList>
    </citation>
    <scope>NUCLEOTIDE SEQUENCE [LARGE SCALE GENOMIC DNA]</scope>
    <source>
        <strain evidence="1 2">CGMCC 4.3491</strain>
    </source>
</reference>
<organism evidence="1 2">
    <name type="scientific">Herbiconiux ginsengi</name>
    <dbReference type="NCBI Taxonomy" id="381665"/>
    <lineage>
        <taxon>Bacteria</taxon>
        <taxon>Bacillati</taxon>
        <taxon>Actinomycetota</taxon>
        <taxon>Actinomycetes</taxon>
        <taxon>Micrococcales</taxon>
        <taxon>Microbacteriaceae</taxon>
        <taxon>Herbiconiux</taxon>
    </lineage>
</organism>
<name>A0A1H3RLL2_9MICO</name>
<protein>
    <submittedName>
        <fullName evidence="1">Ribosomal protein S27AE</fullName>
    </submittedName>
</protein>
<accession>A0A1H3RLL2</accession>
<evidence type="ECO:0000313" key="2">
    <source>
        <dbReference type="Proteomes" id="UP000198891"/>
    </source>
</evidence>
<dbReference type="AlphaFoldDB" id="A0A1H3RLL2"/>
<dbReference type="GO" id="GO:0005840">
    <property type="term" value="C:ribosome"/>
    <property type="evidence" value="ECO:0007669"/>
    <property type="project" value="UniProtKB-KW"/>
</dbReference>
<dbReference type="EMBL" id="FNPZ01000003">
    <property type="protein sequence ID" value="SDZ26577.1"/>
    <property type="molecule type" value="Genomic_DNA"/>
</dbReference>
<dbReference type="STRING" id="381665.SAMN05216554_2907"/>
<gene>
    <name evidence="1" type="ORF">SAMN05216554_2907</name>
</gene>
<sequence length="402" mass="44633">MTTDNDITLRLQNRELQRDARAWQRFAGMKYTEALRLMQHPLAQGILGDRISARELIRVLTEHQVLVDLDDGQTITNLGENGLWSAFEQPLICAEERDFLDLVLTIEVLRMFTVTPAPNDGAHSYSLKHVAENFLGSVLRDHSYVSNGKLIWAAAALGLPLAESSPGERSLNANLGLNPQQVQYARGMNRLGTQPRAHHHRPPGYRHLLAALEHYAKTGETTERWNGVDDAAEPLTSPFHEWLIAQVDSAGERGAIGSRETLAFDYIAGIADSDHGVARVPEELLTILHNVGAADEVFDAARSAIAEWARTSSRPVSIRTERIYGDKHGHQGWGAGGGTVERYEYLCPCGEGTILEEHDNIPGFREHDVRLMCGKCSAEWQFVDGRATRDWRLEPIPADVGV</sequence>
<keyword evidence="2" id="KW-1185">Reference proteome</keyword>
<dbReference type="RefSeq" id="WP_175494271.1">
    <property type="nucleotide sequence ID" value="NZ_FNPZ01000003.1"/>
</dbReference>
<evidence type="ECO:0000313" key="1">
    <source>
        <dbReference type="EMBL" id="SDZ26577.1"/>
    </source>
</evidence>
<dbReference type="Proteomes" id="UP000198891">
    <property type="component" value="Unassembled WGS sequence"/>
</dbReference>
<keyword evidence="1" id="KW-0689">Ribosomal protein</keyword>